<evidence type="ECO:0000256" key="1">
    <source>
        <dbReference type="SAM" id="MobiDB-lite"/>
    </source>
</evidence>
<evidence type="ECO:0000313" key="3">
    <source>
        <dbReference type="Proteomes" id="UP000179266"/>
    </source>
</evidence>
<gene>
    <name evidence="2" type="ORF">A2161_02280</name>
</gene>
<dbReference type="Proteomes" id="UP000179266">
    <property type="component" value="Unassembled WGS sequence"/>
</dbReference>
<accession>A0A1F7RQZ2</accession>
<dbReference type="EMBL" id="MGDD01000247">
    <property type="protein sequence ID" value="OGL43969.1"/>
    <property type="molecule type" value="Genomic_DNA"/>
</dbReference>
<dbReference type="AlphaFoldDB" id="A0A1F7RQZ2"/>
<evidence type="ECO:0000313" key="2">
    <source>
        <dbReference type="EMBL" id="OGL43969.1"/>
    </source>
</evidence>
<feature type="compositionally biased region" description="Basic and acidic residues" evidence="1">
    <location>
        <begin position="1"/>
        <end position="19"/>
    </location>
</feature>
<protein>
    <recommendedName>
        <fullName evidence="4">TIR domain-containing protein</fullName>
    </recommendedName>
</protein>
<evidence type="ECO:0008006" key="4">
    <source>
        <dbReference type="Google" id="ProtNLM"/>
    </source>
</evidence>
<feature type="region of interest" description="Disordered" evidence="1">
    <location>
        <begin position="1"/>
        <end position="25"/>
    </location>
</feature>
<comment type="caution">
    <text evidence="2">The sequence shown here is derived from an EMBL/GenBank/DDBJ whole genome shotgun (WGS) entry which is preliminary data.</text>
</comment>
<reference evidence="2 3" key="1">
    <citation type="journal article" date="2016" name="Nat. Commun.">
        <title>Thousands of microbial genomes shed light on interconnected biogeochemical processes in an aquifer system.</title>
        <authorList>
            <person name="Anantharaman K."/>
            <person name="Brown C.T."/>
            <person name="Hug L.A."/>
            <person name="Sharon I."/>
            <person name="Castelle C.J."/>
            <person name="Probst A.J."/>
            <person name="Thomas B.C."/>
            <person name="Singh A."/>
            <person name="Wilkins M.J."/>
            <person name="Karaoz U."/>
            <person name="Brodie E.L."/>
            <person name="Williams K.H."/>
            <person name="Hubbard S.S."/>
            <person name="Banfield J.F."/>
        </authorList>
    </citation>
    <scope>NUCLEOTIDE SEQUENCE [LARGE SCALE GENOMIC DNA]</scope>
</reference>
<proteinExistence type="predicted"/>
<organism evidence="2 3">
    <name type="scientific">Candidatus Schekmanbacteria bacterium RBG_13_48_7</name>
    <dbReference type="NCBI Taxonomy" id="1817878"/>
    <lineage>
        <taxon>Bacteria</taxon>
        <taxon>Candidatus Schekmaniibacteriota</taxon>
    </lineage>
</organism>
<sequence length="71" mass="7829">MADEKKQAPGEQTRDEAGRRNSPLVFISHDTRDAKLAEVFSRLLSSVSCGVLKSFRSSDKKGKQGIDYGVE</sequence>
<name>A0A1F7RQZ2_9BACT</name>